<evidence type="ECO:0000313" key="8">
    <source>
        <dbReference type="EMBL" id="CAD8578815.1"/>
    </source>
</evidence>
<evidence type="ECO:0000256" key="4">
    <source>
        <dbReference type="ARBA" id="ARBA00023136"/>
    </source>
</evidence>
<keyword evidence="3 5" id="KW-1133">Transmembrane helix</keyword>
<evidence type="ECO:0000256" key="3">
    <source>
        <dbReference type="ARBA" id="ARBA00022989"/>
    </source>
</evidence>
<dbReference type="GO" id="GO:1902600">
    <property type="term" value="P:proton transmembrane transport"/>
    <property type="evidence" value="ECO:0007669"/>
    <property type="project" value="InterPro"/>
</dbReference>
<dbReference type="InterPro" id="IPR051843">
    <property type="entry name" value="CPA1_transporter"/>
</dbReference>
<feature type="transmembrane region" description="Helical" evidence="5">
    <location>
        <begin position="381"/>
        <end position="402"/>
    </location>
</feature>
<comment type="subcellular location">
    <subcellularLocation>
        <location evidence="1">Membrane</location>
        <topology evidence="1">Multi-pass membrane protein</topology>
    </subcellularLocation>
</comment>
<feature type="transmembrane region" description="Helical" evidence="5">
    <location>
        <begin position="346"/>
        <end position="369"/>
    </location>
</feature>
<sequence>MRPYALYVLIAGALTLALTTCSSSALRAAGEPQGVAFALAHCFFLSTFFGRLSAHVSPTPALTLQMLAGVLVENIPGTREAIGEAITTDASALVRKFALGCILARAGLAMDAASAWANRAKVAKLSCVGMIEMTTVAGLFIALFSLDAATSFAGGFLMAGISLAVVIPPVAEFQRRGLGVEQGVPALIISASSFDGIIAIVGFGICSGIVAAGGGSGATAMAWKVPTQIVVGGVGGPALAKALVRANILSSSTKPSTGVLDASLVLSTVMVILYSATHLEVSGGGALMAIAFCASLALEWTNHGCSDALRDASVALTTLWSDFTAPLLFVIIGATLDLHSSSFWNVAPKALAIIVVGGAARAAGVFAATHGNETMSIRDRTFIAFAWTPKATIQAALAGVIYDQAVTAYGADSKQADDGTVLLQTALLSILLTAPLGAWCIAYFAPKLLTQKQAGAI</sequence>
<feature type="chain" id="PRO_5030623100" description="Cation/H+ exchanger transmembrane domain-containing protein" evidence="6">
    <location>
        <begin position="26"/>
        <end position="457"/>
    </location>
</feature>
<dbReference type="GO" id="GO:0016020">
    <property type="term" value="C:membrane"/>
    <property type="evidence" value="ECO:0007669"/>
    <property type="project" value="UniProtKB-SubCell"/>
</dbReference>
<dbReference type="Pfam" id="PF00999">
    <property type="entry name" value="Na_H_Exchanger"/>
    <property type="match status" value="1"/>
</dbReference>
<proteinExistence type="predicted"/>
<keyword evidence="4 5" id="KW-0472">Membrane</keyword>
<feature type="domain" description="Cation/H+ exchanger transmembrane" evidence="7">
    <location>
        <begin position="45"/>
        <end position="434"/>
    </location>
</feature>
<feature type="transmembrane region" description="Helical" evidence="5">
    <location>
        <begin position="125"/>
        <end position="146"/>
    </location>
</feature>
<gene>
    <name evidence="8" type="ORF">OMED0929_LOCUS1934</name>
</gene>
<protein>
    <recommendedName>
        <fullName evidence="7">Cation/H+ exchanger transmembrane domain-containing protein</fullName>
    </recommendedName>
</protein>
<feature type="transmembrane region" description="Helical" evidence="5">
    <location>
        <begin position="256"/>
        <end position="275"/>
    </location>
</feature>
<reference evidence="8" key="1">
    <citation type="submission" date="2021-01" db="EMBL/GenBank/DDBJ databases">
        <authorList>
            <person name="Corre E."/>
            <person name="Pelletier E."/>
            <person name="Niang G."/>
            <person name="Scheremetjew M."/>
            <person name="Finn R."/>
            <person name="Kale V."/>
            <person name="Holt S."/>
            <person name="Cochrane G."/>
            <person name="Meng A."/>
            <person name="Brown T."/>
            <person name="Cohen L."/>
        </authorList>
    </citation>
    <scope>NUCLEOTIDE SEQUENCE</scope>
    <source>
        <strain evidence="8">Clade-D-RCC2572</strain>
    </source>
</reference>
<dbReference type="PANTHER" id="PTHR31102:SF1">
    <property type="entry name" value="CATION_H+ EXCHANGER DOMAIN-CONTAINING PROTEIN"/>
    <property type="match status" value="1"/>
</dbReference>
<feature type="transmembrane region" description="Helical" evidence="5">
    <location>
        <begin position="225"/>
        <end position="244"/>
    </location>
</feature>
<keyword evidence="6" id="KW-0732">Signal</keyword>
<keyword evidence="2 5" id="KW-0812">Transmembrane</keyword>
<evidence type="ECO:0000256" key="2">
    <source>
        <dbReference type="ARBA" id="ARBA00022692"/>
    </source>
</evidence>
<dbReference type="InterPro" id="IPR038770">
    <property type="entry name" value="Na+/solute_symporter_sf"/>
</dbReference>
<evidence type="ECO:0000256" key="1">
    <source>
        <dbReference type="ARBA" id="ARBA00004141"/>
    </source>
</evidence>
<feature type="transmembrane region" description="Helical" evidence="5">
    <location>
        <begin position="183"/>
        <end position="213"/>
    </location>
</feature>
<dbReference type="AlphaFoldDB" id="A0A7S0KGV2"/>
<feature type="signal peptide" evidence="6">
    <location>
        <begin position="1"/>
        <end position="25"/>
    </location>
</feature>
<dbReference type="PANTHER" id="PTHR31102">
    <property type="match status" value="1"/>
</dbReference>
<dbReference type="InterPro" id="IPR006153">
    <property type="entry name" value="Cation/H_exchanger_TM"/>
</dbReference>
<feature type="transmembrane region" description="Helical" evidence="5">
    <location>
        <begin position="422"/>
        <end position="445"/>
    </location>
</feature>
<evidence type="ECO:0000259" key="7">
    <source>
        <dbReference type="Pfam" id="PF00999"/>
    </source>
</evidence>
<dbReference type="Gene3D" id="1.20.1530.20">
    <property type="match status" value="1"/>
</dbReference>
<name>A0A7S0KGV2_9CHLO</name>
<feature type="transmembrane region" description="Helical" evidence="5">
    <location>
        <begin position="312"/>
        <end position="334"/>
    </location>
</feature>
<evidence type="ECO:0000256" key="5">
    <source>
        <dbReference type="SAM" id="Phobius"/>
    </source>
</evidence>
<accession>A0A7S0KGV2</accession>
<organism evidence="8">
    <name type="scientific">Ostreococcus mediterraneus</name>
    <dbReference type="NCBI Taxonomy" id="1486918"/>
    <lineage>
        <taxon>Eukaryota</taxon>
        <taxon>Viridiplantae</taxon>
        <taxon>Chlorophyta</taxon>
        <taxon>Mamiellophyceae</taxon>
        <taxon>Mamiellales</taxon>
        <taxon>Bathycoccaceae</taxon>
        <taxon>Ostreococcus</taxon>
    </lineage>
</organism>
<evidence type="ECO:0000256" key="6">
    <source>
        <dbReference type="SAM" id="SignalP"/>
    </source>
</evidence>
<dbReference type="EMBL" id="HBEW01002345">
    <property type="protein sequence ID" value="CAD8578815.1"/>
    <property type="molecule type" value="Transcribed_RNA"/>
</dbReference>
<dbReference type="GO" id="GO:0015297">
    <property type="term" value="F:antiporter activity"/>
    <property type="evidence" value="ECO:0007669"/>
    <property type="project" value="InterPro"/>
</dbReference>
<feature type="transmembrane region" description="Helical" evidence="5">
    <location>
        <begin position="281"/>
        <end position="300"/>
    </location>
</feature>
<feature type="transmembrane region" description="Helical" evidence="5">
    <location>
        <begin position="152"/>
        <end position="171"/>
    </location>
</feature>